<dbReference type="AlphaFoldDB" id="A0A1H6Z2Z9"/>
<protein>
    <submittedName>
        <fullName evidence="1">Uncharacterized protein</fullName>
    </submittedName>
</protein>
<evidence type="ECO:0000313" key="2">
    <source>
        <dbReference type="Proteomes" id="UP000199532"/>
    </source>
</evidence>
<gene>
    <name evidence="1" type="ORF">SAMN04487995_4797</name>
</gene>
<dbReference type="OrthoDB" id="966126at2"/>
<dbReference type="RefSeq" id="WP_090339033.1">
    <property type="nucleotide sequence ID" value="NZ_FNXY01000008.1"/>
</dbReference>
<name>A0A1H6Z2Z9_9BACT</name>
<accession>A0A1H6Z2Z9</accession>
<proteinExistence type="predicted"/>
<dbReference type="EMBL" id="FNXY01000008">
    <property type="protein sequence ID" value="SEJ46374.1"/>
    <property type="molecule type" value="Genomic_DNA"/>
</dbReference>
<dbReference type="Proteomes" id="UP000199532">
    <property type="component" value="Unassembled WGS sequence"/>
</dbReference>
<keyword evidence="2" id="KW-1185">Reference proteome</keyword>
<evidence type="ECO:0000313" key="1">
    <source>
        <dbReference type="EMBL" id="SEJ46374.1"/>
    </source>
</evidence>
<dbReference type="STRING" id="408657.SAMN04487995_4797"/>
<organism evidence="1 2">
    <name type="scientific">Dyadobacter koreensis</name>
    <dbReference type="NCBI Taxonomy" id="408657"/>
    <lineage>
        <taxon>Bacteria</taxon>
        <taxon>Pseudomonadati</taxon>
        <taxon>Bacteroidota</taxon>
        <taxon>Cytophagia</taxon>
        <taxon>Cytophagales</taxon>
        <taxon>Spirosomataceae</taxon>
        <taxon>Dyadobacter</taxon>
    </lineage>
</organism>
<sequence length="61" mass="6886">MGSIKSKGSKKTPKYGEVIIDNSLPDLSQHPVVLKKVSEARAFLEKHPIPEHILNRHRSDK</sequence>
<reference evidence="1 2" key="1">
    <citation type="submission" date="2016-10" db="EMBL/GenBank/DDBJ databases">
        <authorList>
            <person name="de Groot N.N."/>
        </authorList>
    </citation>
    <scope>NUCLEOTIDE SEQUENCE [LARGE SCALE GENOMIC DNA]</scope>
    <source>
        <strain evidence="1 2">DSM 19938</strain>
    </source>
</reference>